<evidence type="ECO:0000256" key="6">
    <source>
        <dbReference type="ARBA" id="ARBA00022692"/>
    </source>
</evidence>
<dbReference type="PANTHER" id="PTHR30529">
    <property type="entry name" value="CYTOCHROME B561"/>
    <property type="match status" value="1"/>
</dbReference>
<dbReference type="Pfam" id="PF01292">
    <property type="entry name" value="Ni_hydr_CYTB"/>
    <property type="match status" value="1"/>
</dbReference>
<evidence type="ECO:0000256" key="4">
    <source>
        <dbReference type="ARBA" id="ARBA00022475"/>
    </source>
</evidence>
<feature type="domain" description="Cytochrome b561 bacterial/Ni-hydrogenase" evidence="14">
    <location>
        <begin position="16"/>
        <end position="184"/>
    </location>
</feature>
<keyword evidence="5" id="KW-0349">Heme</keyword>
<reference evidence="16" key="1">
    <citation type="journal article" date="2019" name="Int. J. Syst. Evol. Microbiol.">
        <title>The Global Catalogue of Microorganisms (GCM) 10K type strain sequencing project: providing services to taxonomists for standard genome sequencing and annotation.</title>
        <authorList>
            <consortium name="The Broad Institute Genomics Platform"/>
            <consortium name="The Broad Institute Genome Sequencing Center for Infectious Disease"/>
            <person name="Wu L."/>
            <person name="Ma J."/>
        </authorList>
    </citation>
    <scope>NUCLEOTIDE SEQUENCE [LARGE SCALE GENOMIC DNA]</scope>
    <source>
        <strain evidence="16">KACC 12508</strain>
    </source>
</reference>
<keyword evidence="4" id="KW-1003">Cell membrane</keyword>
<dbReference type="Proteomes" id="UP001596542">
    <property type="component" value="Unassembled WGS sequence"/>
</dbReference>
<evidence type="ECO:0000259" key="14">
    <source>
        <dbReference type="Pfam" id="PF01292"/>
    </source>
</evidence>
<keyword evidence="11 13" id="KW-0472">Membrane</keyword>
<evidence type="ECO:0000256" key="11">
    <source>
        <dbReference type="ARBA" id="ARBA00023136"/>
    </source>
</evidence>
<dbReference type="EMBL" id="JBHTBU010000001">
    <property type="protein sequence ID" value="MFC7286475.1"/>
    <property type="molecule type" value="Genomic_DNA"/>
</dbReference>
<evidence type="ECO:0000256" key="1">
    <source>
        <dbReference type="ARBA" id="ARBA00001970"/>
    </source>
</evidence>
<evidence type="ECO:0000256" key="9">
    <source>
        <dbReference type="ARBA" id="ARBA00022989"/>
    </source>
</evidence>
<evidence type="ECO:0000256" key="12">
    <source>
        <dbReference type="ARBA" id="ARBA00037975"/>
    </source>
</evidence>
<evidence type="ECO:0000256" key="13">
    <source>
        <dbReference type="SAM" id="Phobius"/>
    </source>
</evidence>
<proteinExistence type="inferred from homology"/>
<keyword evidence="7" id="KW-0479">Metal-binding</keyword>
<dbReference type="PANTHER" id="PTHR30529:SF1">
    <property type="entry name" value="CYTOCHROME B561 HOMOLOG 2"/>
    <property type="match status" value="1"/>
</dbReference>
<dbReference type="InterPro" id="IPR011577">
    <property type="entry name" value="Cyt_b561_bac/Ni-Hgenase"/>
</dbReference>
<organism evidence="15 16">
    <name type="scientific">Herminiimonas glaciei</name>
    <dbReference type="NCBI Taxonomy" id="523788"/>
    <lineage>
        <taxon>Bacteria</taxon>
        <taxon>Pseudomonadati</taxon>
        <taxon>Pseudomonadota</taxon>
        <taxon>Betaproteobacteria</taxon>
        <taxon>Burkholderiales</taxon>
        <taxon>Oxalobacteraceae</taxon>
        <taxon>Herminiimonas</taxon>
    </lineage>
</organism>
<keyword evidence="3" id="KW-0813">Transport</keyword>
<comment type="caution">
    <text evidence="15">The sequence shown here is derived from an EMBL/GenBank/DDBJ whole genome shotgun (WGS) entry which is preliminary data.</text>
</comment>
<evidence type="ECO:0000256" key="10">
    <source>
        <dbReference type="ARBA" id="ARBA00023004"/>
    </source>
</evidence>
<evidence type="ECO:0000256" key="2">
    <source>
        <dbReference type="ARBA" id="ARBA00004651"/>
    </source>
</evidence>
<dbReference type="Gene3D" id="1.20.950.20">
    <property type="entry name" value="Transmembrane di-heme cytochromes, Chain C"/>
    <property type="match status" value="1"/>
</dbReference>
<evidence type="ECO:0000313" key="16">
    <source>
        <dbReference type="Proteomes" id="UP001596542"/>
    </source>
</evidence>
<name>A0ABW2I6H4_9BURK</name>
<keyword evidence="6 13" id="KW-0812">Transmembrane</keyword>
<comment type="similarity">
    <text evidence="12">Belongs to the cytochrome b561 family.</text>
</comment>
<dbReference type="InterPro" id="IPR016174">
    <property type="entry name" value="Di-haem_cyt_TM"/>
</dbReference>
<accession>A0ABW2I6H4</accession>
<feature type="transmembrane region" description="Helical" evidence="13">
    <location>
        <begin position="57"/>
        <end position="75"/>
    </location>
</feature>
<keyword evidence="10" id="KW-0408">Iron</keyword>
<keyword evidence="9 13" id="KW-1133">Transmembrane helix</keyword>
<feature type="transmembrane region" description="Helical" evidence="13">
    <location>
        <begin position="101"/>
        <end position="120"/>
    </location>
</feature>
<feature type="transmembrane region" description="Helical" evidence="13">
    <location>
        <begin position="152"/>
        <end position="173"/>
    </location>
</feature>
<sequence length="185" mass="20995">MSTYGFKSATARGEWRYSKPAVLLHWLIAILIAAQLGIGWYMMAIEEQPGSIWYFDIHKSFGLVVLGLVVLRIIWRATHKPAALPMTVPAWQVTLIHVTEWALYLCMLAMPIIGFVGASYSKKGITFFGTPLPSWFSPNHDTAETFFGLHSIIAWVLVALIALHALGGLKHFFIDKDRIFQRMWF</sequence>
<keyword evidence="16" id="KW-1185">Reference proteome</keyword>
<evidence type="ECO:0000256" key="5">
    <source>
        <dbReference type="ARBA" id="ARBA00022617"/>
    </source>
</evidence>
<feature type="transmembrane region" description="Helical" evidence="13">
    <location>
        <begin position="21"/>
        <end position="45"/>
    </location>
</feature>
<dbReference type="RefSeq" id="WP_382269689.1">
    <property type="nucleotide sequence ID" value="NZ_JBHTBU010000001.1"/>
</dbReference>
<evidence type="ECO:0000256" key="7">
    <source>
        <dbReference type="ARBA" id="ARBA00022723"/>
    </source>
</evidence>
<gene>
    <name evidence="15" type="ORF">ACFQPC_00355</name>
</gene>
<keyword evidence="8" id="KW-0249">Electron transport</keyword>
<dbReference type="InterPro" id="IPR052168">
    <property type="entry name" value="Cytochrome_b561_oxidase"/>
</dbReference>
<comment type="subcellular location">
    <subcellularLocation>
        <location evidence="2">Cell membrane</location>
        <topology evidence="2">Multi-pass membrane protein</topology>
    </subcellularLocation>
</comment>
<comment type="cofactor">
    <cofactor evidence="1">
        <name>heme b</name>
        <dbReference type="ChEBI" id="CHEBI:60344"/>
    </cofactor>
</comment>
<protein>
    <submittedName>
        <fullName evidence="15">Cytochrome b</fullName>
    </submittedName>
</protein>
<evidence type="ECO:0000313" key="15">
    <source>
        <dbReference type="EMBL" id="MFC7286475.1"/>
    </source>
</evidence>
<dbReference type="SUPFAM" id="SSF81342">
    <property type="entry name" value="Transmembrane di-heme cytochromes"/>
    <property type="match status" value="1"/>
</dbReference>
<evidence type="ECO:0000256" key="8">
    <source>
        <dbReference type="ARBA" id="ARBA00022982"/>
    </source>
</evidence>
<evidence type="ECO:0000256" key="3">
    <source>
        <dbReference type="ARBA" id="ARBA00022448"/>
    </source>
</evidence>